<keyword evidence="4 15" id="KW-0813">Transport</keyword>
<dbReference type="SMART" id="SM01375">
    <property type="entry name" value="Dynein_light"/>
    <property type="match status" value="1"/>
</dbReference>
<dbReference type="Pfam" id="PF01221">
    <property type="entry name" value="Dynein_light"/>
    <property type="match status" value="1"/>
</dbReference>
<keyword evidence="6 15" id="KW-0493">Microtubule</keyword>
<keyword evidence="13 15" id="KW-0206">Cytoskeleton</keyword>
<dbReference type="GO" id="GO:0051292">
    <property type="term" value="P:nuclear pore complex assembly"/>
    <property type="evidence" value="ECO:0007669"/>
    <property type="project" value="EnsemblFungi"/>
</dbReference>
<evidence type="ECO:0000256" key="8">
    <source>
        <dbReference type="ARBA" id="ARBA00022927"/>
    </source>
</evidence>
<dbReference type="Gene3D" id="3.30.740.10">
    <property type="entry name" value="Protein Inhibitor Of Neuronal Nitric Oxide Synthase"/>
    <property type="match status" value="1"/>
</dbReference>
<dbReference type="EMBL" id="LLZZ01000022">
    <property type="protein sequence ID" value="KTB12400.1"/>
    <property type="molecule type" value="Genomic_DNA"/>
</dbReference>
<evidence type="ECO:0000256" key="9">
    <source>
        <dbReference type="ARBA" id="ARBA00023010"/>
    </source>
</evidence>
<evidence type="ECO:0000313" key="16">
    <source>
        <dbReference type="EMBL" id="KTB12400.1"/>
    </source>
</evidence>
<keyword evidence="12 15" id="KW-0505">Motor protein</keyword>
<evidence type="ECO:0000256" key="11">
    <source>
        <dbReference type="ARBA" id="ARBA00023132"/>
    </source>
</evidence>
<dbReference type="VEuPathDB" id="FungiDB:CAGL0F03091g"/>
<protein>
    <recommendedName>
        <fullName evidence="15">Dynein light chain</fullName>
    </recommendedName>
</protein>
<dbReference type="SUPFAM" id="SSF54648">
    <property type="entry name" value="DLC"/>
    <property type="match status" value="1"/>
</dbReference>
<dbReference type="GO" id="GO:1990429">
    <property type="term" value="C:peroxisomal importomer complex"/>
    <property type="evidence" value="ECO:0007669"/>
    <property type="project" value="EnsemblFungi"/>
</dbReference>
<comment type="similarity">
    <text evidence="3 15">Belongs to the dynein light chain family.</text>
</comment>
<evidence type="ECO:0000313" key="17">
    <source>
        <dbReference type="Proteomes" id="UP000054886"/>
    </source>
</evidence>
<evidence type="ECO:0000256" key="15">
    <source>
        <dbReference type="RuleBase" id="RU365010"/>
    </source>
</evidence>
<evidence type="ECO:0000256" key="7">
    <source>
        <dbReference type="ARBA" id="ARBA00022816"/>
    </source>
</evidence>
<evidence type="ECO:0000256" key="12">
    <source>
        <dbReference type="ARBA" id="ARBA00023175"/>
    </source>
</evidence>
<comment type="subunit">
    <text evidence="15">Cytoplasmic dynein consists of two catalytic heavy chains (HCs) and a number of non-catalytic subunits which present intermediate chains (ICs), light intermediate chains (LICs) and light chains (LCs).</text>
</comment>
<organism evidence="16 17">
    <name type="scientific">Candida glabrata</name>
    <name type="common">Yeast</name>
    <name type="synonym">Torulopsis glabrata</name>
    <dbReference type="NCBI Taxonomy" id="5478"/>
    <lineage>
        <taxon>Eukaryota</taxon>
        <taxon>Fungi</taxon>
        <taxon>Dikarya</taxon>
        <taxon>Ascomycota</taxon>
        <taxon>Saccharomycotina</taxon>
        <taxon>Saccharomycetes</taxon>
        <taxon>Saccharomycetales</taxon>
        <taxon>Saccharomycetaceae</taxon>
        <taxon>Nakaseomyces</taxon>
    </lineage>
</organism>
<dbReference type="InterPro" id="IPR019763">
    <property type="entry name" value="Dynein_light_1/2_CS"/>
</dbReference>
<sequence length="86" mass="10098">MDQVIVKASDMGDEMQQEVFRIAEEAMREHTLEREIASVIKKEMDSRYGHTWHVIVGRSFGSYVTHEKRKFVYFYVGPLALLVFKT</sequence>
<dbReference type="FunFam" id="3.30.740.10:FF:000005">
    <property type="entry name" value="Dynein light chain"/>
    <property type="match status" value="1"/>
</dbReference>
<dbReference type="PANTHER" id="PTHR11886:SF35">
    <property type="entry name" value="DYNEIN LIGHT CHAIN"/>
    <property type="match status" value="1"/>
</dbReference>
<evidence type="ECO:0000256" key="5">
    <source>
        <dbReference type="ARBA" id="ARBA00022490"/>
    </source>
</evidence>
<name>A0A0W0CC63_CANGB</name>
<comment type="subcellular location">
    <subcellularLocation>
        <location evidence="1 15">Cytoplasm</location>
        <location evidence="1 15">Cytoskeleton</location>
    </subcellularLocation>
    <subcellularLocation>
        <location evidence="2">Nucleus</location>
        <location evidence="2">Nuclear pore complex</location>
    </subcellularLocation>
</comment>
<evidence type="ECO:0000256" key="2">
    <source>
        <dbReference type="ARBA" id="ARBA00004567"/>
    </source>
</evidence>
<gene>
    <name evidence="16" type="ORF">AO440_001229</name>
</gene>
<reference evidence="16 17" key="1">
    <citation type="submission" date="2015-10" db="EMBL/GenBank/DDBJ databases">
        <title>Draft genomes sequences of Candida glabrata isolates 1A, 1B, 2A, 2B, 3A and 3B.</title>
        <authorList>
            <person name="Haavelsrud O.E."/>
            <person name="Gaustad P."/>
        </authorList>
    </citation>
    <scope>NUCLEOTIDE SEQUENCE [LARGE SCALE GENOMIC DNA]</scope>
    <source>
        <strain evidence="16">910700640</strain>
    </source>
</reference>
<dbReference type="GO" id="GO:0005881">
    <property type="term" value="C:cytoplasmic microtubule"/>
    <property type="evidence" value="ECO:0007669"/>
    <property type="project" value="EnsemblFungi"/>
</dbReference>
<dbReference type="GO" id="GO:0040001">
    <property type="term" value="P:establishment of mitotic spindle localization"/>
    <property type="evidence" value="ECO:0007669"/>
    <property type="project" value="EnsemblFungi"/>
</dbReference>
<keyword evidence="10 15" id="KW-0243">Dynein</keyword>
<comment type="function">
    <text evidence="15">Acts as one of several non-catalytic accessory components of the cytoplasmic dynein complex that are thought to be involved in linking dynein to cargos and to adapter proteins that regulate dynein function. Cytoplasmic dynein acts as a motor for the intracellular retrograde motility of vesicles and organelles along microtubules. May play a role in changing or maintaining the spatial distribution of cytoskeletal structures.</text>
</comment>
<dbReference type="GO" id="GO:0008574">
    <property type="term" value="F:plus-end-directed microtubule motor activity"/>
    <property type="evidence" value="ECO:0007669"/>
    <property type="project" value="EnsemblFungi"/>
</dbReference>
<evidence type="ECO:0000256" key="14">
    <source>
        <dbReference type="ARBA" id="ARBA00023242"/>
    </source>
</evidence>
<evidence type="ECO:0000256" key="13">
    <source>
        <dbReference type="ARBA" id="ARBA00023212"/>
    </source>
</evidence>
<dbReference type="GO" id="GO:0051028">
    <property type="term" value="P:mRNA transport"/>
    <property type="evidence" value="ECO:0007669"/>
    <property type="project" value="UniProtKB-KW"/>
</dbReference>
<evidence type="ECO:0000256" key="1">
    <source>
        <dbReference type="ARBA" id="ARBA00004245"/>
    </source>
</evidence>
<keyword evidence="8" id="KW-0653">Protein transport</keyword>
<keyword evidence="5 15" id="KW-0963">Cytoplasm</keyword>
<evidence type="ECO:0000256" key="6">
    <source>
        <dbReference type="ARBA" id="ARBA00022701"/>
    </source>
</evidence>
<keyword evidence="9" id="KW-0811">Translocation</keyword>
<evidence type="ECO:0000256" key="4">
    <source>
        <dbReference type="ARBA" id="ARBA00022448"/>
    </source>
</evidence>
<dbReference type="PROSITE" id="PS01239">
    <property type="entry name" value="DYNEIN_LIGHT_1"/>
    <property type="match status" value="1"/>
</dbReference>
<dbReference type="InterPro" id="IPR037177">
    <property type="entry name" value="DLC_sf"/>
</dbReference>
<dbReference type="GO" id="GO:0015031">
    <property type="term" value="P:protein transport"/>
    <property type="evidence" value="ECO:0007669"/>
    <property type="project" value="UniProtKB-KW"/>
</dbReference>
<keyword evidence="11" id="KW-0906">Nuclear pore complex</keyword>
<dbReference type="InterPro" id="IPR001372">
    <property type="entry name" value="Dynein_light_chain_typ-1/2"/>
</dbReference>
<dbReference type="GO" id="GO:0005868">
    <property type="term" value="C:cytoplasmic dynein complex"/>
    <property type="evidence" value="ECO:0007669"/>
    <property type="project" value="EnsemblFungi"/>
</dbReference>
<evidence type="ECO:0000256" key="10">
    <source>
        <dbReference type="ARBA" id="ARBA00023017"/>
    </source>
</evidence>
<keyword evidence="7" id="KW-0509">mRNA transport</keyword>
<dbReference type="VEuPathDB" id="FungiDB:B1J91_F03091g"/>
<proteinExistence type="inferred from homology"/>
<dbReference type="GO" id="GO:0005643">
    <property type="term" value="C:nuclear pore"/>
    <property type="evidence" value="ECO:0007669"/>
    <property type="project" value="UniProtKB-SubCell"/>
</dbReference>
<dbReference type="PANTHER" id="PTHR11886">
    <property type="entry name" value="DYNEIN LIGHT CHAIN"/>
    <property type="match status" value="1"/>
</dbReference>
<comment type="caution">
    <text evidence="16">The sequence shown here is derived from an EMBL/GenBank/DDBJ whole genome shotgun (WGS) entry which is preliminary data.</text>
</comment>
<dbReference type="AlphaFoldDB" id="A0A0W0CC63"/>
<accession>A0A0W0CC63</accession>
<dbReference type="VEuPathDB" id="FungiDB:GWK60_F02805"/>
<dbReference type="GO" id="GO:0030473">
    <property type="term" value="P:nuclear migration along microtubule"/>
    <property type="evidence" value="ECO:0007669"/>
    <property type="project" value="EnsemblFungi"/>
</dbReference>
<dbReference type="VEuPathDB" id="FungiDB:GVI51_F02805"/>
<dbReference type="Proteomes" id="UP000054886">
    <property type="component" value="Unassembled WGS sequence"/>
</dbReference>
<evidence type="ECO:0000256" key="3">
    <source>
        <dbReference type="ARBA" id="ARBA00010156"/>
    </source>
</evidence>
<keyword evidence="14" id="KW-0539">Nucleus</keyword>
<dbReference type="CDD" id="cd21452">
    <property type="entry name" value="DLC-like_DYNLL1_DYNLL2"/>
    <property type="match status" value="1"/>
</dbReference>
<dbReference type="GO" id="GO:0045505">
    <property type="term" value="F:dynein intermediate chain binding"/>
    <property type="evidence" value="ECO:0007669"/>
    <property type="project" value="TreeGrafter"/>
</dbReference>